<dbReference type="GO" id="GO:0034194">
    <property type="term" value="P:D-galactonate catabolic process"/>
    <property type="evidence" value="ECO:0007669"/>
    <property type="project" value="InterPro"/>
</dbReference>
<dbReference type="SUPFAM" id="SSF53067">
    <property type="entry name" value="Actin-like ATPase domain"/>
    <property type="match status" value="1"/>
</dbReference>
<protein>
    <submittedName>
        <fullName evidence="1">2-dehydro-3-deoxygalactonokinase (2-keto-3-deoxy-galactonokinase) (2-oxo-3-deoxygalactonate kinase)</fullName>
        <ecNumber evidence="1">2.7.1.58</ecNumber>
    </submittedName>
</protein>
<dbReference type="Pfam" id="PF05035">
    <property type="entry name" value="DGOK"/>
    <property type="match status" value="1"/>
</dbReference>
<proteinExistence type="predicted"/>
<dbReference type="InterPro" id="IPR043129">
    <property type="entry name" value="ATPase_NBD"/>
</dbReference>
<evidence type="ECO:0000313" key="1">
    <source>
        <dbReference type="EMBL" id="CUX30868.1"/>
    </source>
</evidence>
<reference evidence="1 2" key="1">
    <citation type="submission" date="2016-01" db="EMBL/GenBank/DDBJ databases">
        <authorList>
            <person name="Oliw E.H."/>
        </authorList>
    </citation>
    <scope>NUCLEOTIDE SEQUENCE [LARGE SCALE GENOMIC DNA]</scope>
    <source>
        <strain evidence="1 2">Zutra 3-1</strain>
    </source>
</reference>
<accession>A0A1S7Q4K2</accession>
<dbReference type="EMBL" id="FBWG01000018">
    <property type="protein sequence ID" value="CUX30868.1"/>
    <property type="molecule type" value="Genomic_DNA"/>
</dbReference>
<dbReference type="CDD" id="cd24012">
    <property type="entry name" value="ASKHA_NBD_KDGal-kinase"/>
    <property type="match status" value="1"/>
</dbReference>
<sequence length="343" mass="36534">MSEAHARRRRSGGAVPVSRIIGIERHYGAIHNRRRRPPIMSEPAFIAVDWGTTSFRLWLMSRSGAVLAERRSTEGMTTAMRTGFADVLQSHLDAIGAPEGLPVLVCGMAGARQGWVEAGYIDVPASLSAVLDGAVRVPGQVRDVRILPGLAQRDQNAPDVMRGEETQLLGALASSEAGEKLVCMPGTHSKWVTVKDGGVTGFATFMTGELFEVVSKQTILSHAVAEAEAFTGEHAVFTAAVRDIYANPQLATNRFFTLRSGQLLHGLTATDAKAKLSGIMIGLEIAGAHSTARREMPVVLIGSGALGALYEGAFTALDIHYTVIDADEAVRRGLLAAANAIWP</sequence>
<dbReference type="InterPro" id="IPR042258">
    <property type="entry name" value="DGOK_N"/>
</dbReference>
<keyword evidence="1" id="KW-0808">Transferase</keyword>
<organism evidence="1 2">
    <name type="scientific">Agrobacterium deltaense Zutra 3/1</name>
    <dbReference type="NCBI Taxonomy" id="1183427"/>
    <lineage>
        <taxon>Bacteria</taxon>
        <taxon>Pseudomonadati</taxon>
        <taxon>Pseudomonadota</taxon>
        <taxon>Alphaproteobacteria</taxon>
        <taxon>Hyphomicrobiales</taxon>
        <taxon>Rhizobiaceae</taxon>
        <taxon>Rhizobium/Agrobacterium group</taxon>
        <taxon>Agrobacterium</taxon>
    </lineage>
</organism>
<keyword evidence="1" id="KW-0418">Kinase</keyword>
<gene>
    <name evidence="1" type="primary">dgoK</name>
    <name evidence="1" type="ORF">AGR7C_Cc250051</name>
</gene>
<dbReference type="GO" id="GO:0008671">
    <property type="term" value="F:2-dehydro-3-deoxygalactonokinase activity"/>
    <property type="evidence" value="ECO:0007669"/>
    <property type="project" value="UniProtKB-EC"/>
</dbReference>
<name>A0A1S7Q4K2_9HYPH</name>
<evidence type="ECO:0000313" key="2">
    <source>
        <dbReference type="Proteomes" id="UP000191987"/>
    </source>
</evidence>
<dbReference type="Gene3D" id="3.30.420.300">
    <property type="entry name" value="2-keto-3-deoxy-galactonokinase, substrate binding domain"/>
    <property type="match status" value="1"/>
</dbReference>
<dbReference type="InterPro" id="IPR042257">
    <property type="entry name" value="DGOK_C"/>
</dbReference>
<dbReference type="InterPro" id="IPR007729">
    <property type="entry name" value="DGOK"/>
</dbReference>
<dbReference type="Proteomes" id="UP000191987">
    <property type="component" value="Unassembled WGS sequence"/>
</dbReference>
<dbReference type="AlphaFoldDB" id="A0A1S7Q4K2"/>
<dbReference type="Gene3D" id="3.30.420.310">
    <property type="entry name" value="2-keto-3-deoxy-galactonokinase, C-terminal domain"/>
    <property type="match status" value="1"/>
</dbReference>
<dbReference type="EC" id="2.7.1.58" evidence="1"/>